<sequence length="661" mass="74129">MYCGTAYEPPWNDAMKTLRAFAPLLAAALLATTAQPAFSAVPNSKPVAVPVVISVPDAQDVPYPGTIGLNIDASDTDRNVYRITQTFPVEEGASSLILQLPAWLPGNHASRGPINLLGDLHFTANGRELSWTRDPVEVHAFHIDLPEGTTAVTARFVHTSPIQSNEGRITMTREMLNLQWEKMSLYPAGHYVRQIQVKPTVKFPEGWEVFTALDGQSESGNVVTWDRVDYETLVDSPIFAGKYARSWDMGHDIKLDVVADEPELLEIAPENLDTFRKLADEALALFGSKHFDHYNWLLALTDRMGGIGLEHQRSSENQYEPRNFVDWDTMAHDRNVISHELVHSWNGKYRRPAKLWTPDYRQPMQDNLLWMYEGQTQFWGWILAGRSGLQPKDIVLGALANSAGYYSEQPGRSWRSVEDTTHDPIINARRPLPFSSLSRSEDYYSEGMLVWLEADQIIREGTDGKKGLDDFAKAFFGMNDSDWGQLTYEFDDIVSTLNAIHPYDWAGFLDMKMRQPGQPAPVTGIEKAGYRLVWKDEPNPYEAGRIRGGNYVNLAYSLGMSLTSDGTVTSTIWDGPSFNAGIVDGAKIVAVNGTQFSKDAIMDAVSMAETNDDPIELLVKRGDRYLTIPIHYHEGLRYPWLEPAAEGEQPLDRLLEARTGK</sequence>
<dbReference type="InterPro" id="IPR036034">
    <property type="entry name" value="PDZ_sf"/>
</dbReference>
<dbReference type="SUPFAM" id="SSF50156">
    <property type="entry name" value="PDZ domain-like"/>
    <property type="match status" value="1"/>
</dbReference>
<protein>
    <submittedName>
        <fullName evidence="4">M61 glycyl aminopeptidase</fullName>
    </submittedName>
</protein>
<feature type="domain" description="Peptidase M61 catalytic" evidence="2">
    <location>
        <begin position="334"/>
        <end position="450"/>
    </location>
</feature>
<dbReference type="Gene3D" id="1.10.390.10">
    <property type="entry name" value="Neutral Protease Domain 2"/>
    <property type="match status" value="1"/>
</dbReference>
<dbReference type="Pfam" id="PF05299">
    <property type="entry name" value="Peptidase_M61"/>
    <property type="match status" value="1"/>
</dbReference>
<evidence type="ECO:0000313" key="4">
    <source>
        <dbReference type="EMBL" id="AKH43636.1"/>
    </source>
</evidence>
<keyword evidence="1" id="KW-0732">Signal</keyword>
<evidence type="ECO:0000259" key="2">
    <source>
        <dbReference type="Pfam" id="PF05299"/>
    </source>
</evidence>
<evidence type="ECO:0000256" key="1">
    <source>
        <dbReference type="SAM" id="SignalP"/>
    </source>
</evidence>
<dbReference type="AlphaFoldDB" id="A0A0F7KWR8"/>
<evidence type="ECO:0000259" key="3">
    <source>
        <dbReference type="Pfam" id="PF17899"/>
    </source>
</evidence>
<accession>A0A0F7KWR8</accession>
<dbReference type="InterPro" id="IPR007963">
    <property type="entry name" value="Peptidase_M61_catalytic"/>
</dbReference>
<dbReference type="Gene3D" id="2.30.42.10">
    <property type="match status" value="1"/>
</dbReference>
<keyword evidence="4" id="KW-0378">Hydrolase</keyword>
<dbReference type="Gene3D" id="2.60.40.3650">
    <property type="match status" value="1"/>
</dbReference>
<dbReference type="EMBL" id="CP011452">
    <property type="protein sequence ID" value="AKH43636.1"/>
    <property type="molecule type" value="Genomic_DNA"/>
</dbReference>
<feature type="signal peptide" evidence="1">
    <location>
        <begin position="1"/>
        <end position="39"/>
    </location>
</feature>
<dbReference type="InterPro" id="IPR040756">
    <property type="entry name" value="Peptidase_M61_N"/>
</dbReference>
<dbReference type="InterPro" id="IPR027268">
    <property type="entry name" value="Peptidase_M4/M1_CTD_sf"/>
</dbReference>
<dbReference type="STRING" id="1267766.WYH_02606"/>
<dbReference type="PATRIC" id="fig|1267766.3.peg.2640"/>
<name>A0A0F7KWR8_9SPHN</name>
<feature type="chain" id="PRO_5002518311" evidence="1">
    <location>
        <begin position="40"/>
        <end position="661"/>
    </location>
</feature>
<proteinExistence type="predicted"/>
<dbReference type="PIRSF" id="PIRSF016493">
    <property type="entry name" value="Glycyl_aminpptds"/>
    <property type="match status" value="1"/>
</dbReference>
<keyword evidence="5" id="KW-1185">Reference proteome</keyword>
<keyword evidence="4" id="KW-0645">Protease</keyword>
<dbReference type="Pfam" id="PF17899">
    <property type="entry name" value="Peptidase_M61_N"/>
    <property type="match status" value="1"/>
</dbReference>
<evidence type="ECO:0000313" key="5">
    <source>
        <dbReference type="Proteomes" id="UP000034392"/>
    </source>
</evidence>
<dbReference type="InterPro" id="IPR024191">
    <property type="entry name" value="Peptidase_M61"/>
</dbReference>
<reference evidence="4" key="1">
    <citation type="submission" date="2015-05" db="EMBL/GenBank/DDBJ databases">
        <title>The complete genome of Altererythrobacter atlanticus strain 26DY36.</title>
        <authorList>
            <person name="Wu Y.-H."/>
            <person name="Cheng H."/>
            <person name="Wu X.-W."/>
        </authorList>
    </citation>
    <scope>NUCLEOTIDE SEQUENCE [LARGE SCALE GENOMIC DNA]</scope>
    <source>
        <strain evidence="4">26DY36</strain>
    </source>
</reference>
<gene>
    <name evidence="4" type="ORF">WYH_02606</name>
</gene>
<dbReference type="GO" id="GO:0004177">
    <property type="term" value="F:aminopeptidase activity"/>
    <property type="evidence" value="ECO:0007669"/>
    <property type="project" value="UniProtKB-KW"/>
</dbReference>
<dbReference type="KEGG" id="aay:WYH_02606"/>
<organism evidence="4 5">
    <name type="scientific">Croceibacterium atlanticum</name>
    <dbReference type="NCBI Taxonomy" id="1267766"/>
    <lineage>
        <taxon>Bacteria</taxon>
        <taxon>Pseudomonadati</taxon>
        <taxon>Pseudomonadota</taxon>
        <taxon>Alphaproteobacteria</taxon>
        <taxon>Sphingomonadales</taxon>
        <taxon>Erythrobacteraceae</taxon>
        <taxon>Croceibacterium</taxon>
    </lineage>
</organism>
<dbReference type="Proteomes" id="UP000034392">
    <property type="component" value="Chromosome"/>
</dbReference>
<keyword evidence="4" id="KW-0031">Aminopeptidase</keyword>
<feature type="domain" description="Peptidase M61 N-terminal" evidence="3">
    <location>
        <begin position="70"/>
        <end position="242"/>
    </location>
</feature>